<keyword evidence="2 4" id="KW-0732">Signal</keyword>
<dbReference type="InterPro" id="IPR041231">
    <property type="entry name" value="FlgA_N"/>
</dbReference>
<dbReference type="SMART" id="SM00858">
    <property type="entry name" value="SAF"/>
    <property type="match status" value="1"/>
</dbReference>
<feature type="chain" id="PRO_5025705388" description="Flagella basal body P-ring formation protein FlgA" evidence="4">
    <location>
        <begin position="33"/>
        <end position="244"/>
    </location>
</feature>
<evidence type="ECO:0000256" key="2">
    <source>
        <dbReference type="ARBA" id="ARBA00022729"/>
    </source>
</evidence>
<comment type="subcellular location">
    <subcellularLocation>
        <location evidence="1 4">Periplasm</location>
    </subcellularLocation>
</comment>
<keyword evidence="6" id="KW-0966">Cell projection</keyword>
<dbReference type="GO" id="GO:0044780">
    <property type="term" value="P:bacterial-type flagellum assembly"/>
    <property type="evidence" value="ECO:0007669"/>
    <property type="project" value="InterPro"/>
</dbReference>
<comment type="similarity">
    <text evidence="4">Belongs to the FlgA family.</text>
</comment>
<organism evidence="6">
    <name type="scientific">Variovorax paradoxus</name>
    <dbReference type="NCBI Taxonomy" id="34073"/>
    <lineage>
        <taxon>Bacteria</taxon>
        <taxon>Pseudomonadati</taxon>
        <taxon>Pseudomonadota</taxon>
        <taxon>Betaproteobacteria</taxon>
        <taxon>Burkholderiales</taxon>
        <taxon>Comamonadaceae</taxon>
        <taxon>Variovorax</taxon>
    </lineage>
</organism>
<keyword evidence="3 4" id="KW-0574">Periplasm</keyword>
<accession>A0A679JLE6</accession>
<dbReference type="Gene3D" id="2.30.30.760">
    <property type="match status" value="1"/>
</dbReference>
<dbReference type="CDD" id="cd11614">
    <property type="entry name" value="SAF_CpaB_FlgA_like"/>
    <property type="match status" value="1"/>
</dbReference>
<proteinExistence type="inferred from homology"/>
<name>A0A679JLE6_VARPD</name>
<dbReference type="Pfam" id="PF13144">
    <property type="entry name" value="ChapFlgA"/>
    <property type="match status" value="1"/>
</dbReference>
<feature type="domain" description="SAF" evidence="5">
    <location>
        <begin position="120"/>
        <end position="182"/>
    </location>
</feature>
<sequence length="244" mass="25209">MFPMTLTTPRTCLPRTVSTMLLAACCAFAAQAGTTRDTAAPSTADAVVAAYMQTQTAGLPGKVGVRLEGRGTDALPACETTPEAFLPPGATPWGRVSVGVRCQAERPWTRYVQAHVSVEGSYFVAARVIDAGKPVGAGDIAERTGDLTRLPRSVVTSAAELTGVVAVNRIASGAPLRKEQVRGVTVIQQGQAVKVVAQGQGFVVTTEGRAMTGATVGAVVQAKTRDGRMVSGVADTEGQIQLAQ</sequence>
<feature type="signal peptide" evidence="4">
    <location>
        <begin position="1"/>
        <end position="32"/>
    </location>
</feature>
<keyword evidence="6" id="KW-0282">Flagellum</keyword>
<dbReference type="GO" id="GO:0042597">
    <property type="term" value="C:periplasmic space"/>
    <property type="evidence" value="ECO:0007669"/>
    <property type="project" value="UniProtKB-SubCell"/>
</dbReference>
<dbReference type="InterPro" id="IPR013974">
    <property type="entry name" value="SAF"/>
</dbReference>
<evidence type="ECO:0000256" key="4">
    <source>
        <dbReference type="RuleBase" id="RU362063"/>
    </source>
</evidence>
<gene>
    <name evidence="6" type="primary">flgA</name>
    <name evidence="6" type="ORF">VVAX_06083</name>
</gene>
<dbReference type="InterPro" id="IPR039246">
    <property type="entry name" value="Flagellar_FlgA"/>
</dbReference>
<dbReference type="InterPro" id="IPR017585">
    <property type="entry name" value="SAF_FlgA"/>
</dbReference>
<dbReference type="PANTHER" id="PTHR36307:SF1">
    <property type="entry name" value="FLAGELLA BASAL BODY P-RING FORMATION PROTEIN FLGA"/>
    <property type="match status" value="1"/>
</dbReference>
<dbReference type="Pfam" id="PF17656">
    <property type="entry name" value="ChapFlgA_N"/>
    <property type="match status" value="1"/>
</dbReference>
<dbReference type="AlphaFoldDB" id="A0A679JLE6"/>
<keyword evidence="6" id="KW-0969">Cilium</keyword>
<evidence type="ECO:0000256" key="3">
    <source>
        <dbReference type="ARBA" id="ARBA00022764"/>
    </source>
</evidence>
<evidence type="ECO:0000256" key="1">
    <source>
        <dbReference type="ARBA" id="ARBA00004418"/>
    </source>
</evidence>
<evidence type="ECO:0000259" key="5">
    <source>
        <dbReference type="SMART" id="SM00858"/>
    </source>
</evidence>
<comment type="function">
    <text evidence="4">Involved in the assembly process of the P-ring formation. It may associate with FlgF on the rod constituting a structure essential for the P-ring assembly or may act as a modulator protein for the P-ring assembly.</text>
</comment>
<protein>
    <recommendedName>
        <fullName evidence="4">Flagella basal body P-ring formation protein FlgA</fullName>
    </recommendedName>
</protein>
<dbReference type="Gene3D" id="3.90.1210.10">
    <property type="entry name" value="Antifreeze-like/N-acetylneuraminic acid synthase C-terminal domain"/>
    <property type="match status" value="1"/>
</dbReference>
<keyword evidence="4" id="KW-1005">Bacterial flagellum biogenesis</keyword>
<evidence type="ECO:0000313" key="6">
    <source>
        <dbReference type="EMBL" id="CAA2109811.1"/>
    </source>
</evidence>
<dbReference type="EMBL" id="LR743508">
    <property type="protein sequence ID" value="CAA2109811.1"/>
    <property type="molecule type" value="Genomic_DNA"/>
</dbReference>
<dbReference type="NCBIfam" id="TIGR03170">
    <property type="entry name" value="flgA_cterm"/>
    <property type="match status" value="1"/>
</dbReference>
<reference evidence="6" key="1">
    <citation type="submission" date="2019-12" db="EMBL/GenBank/DDBJ databases">
        <authorList>
            <person name="Cremers G."/>
        </authorList>
    </citation>
    <scope>NUCLEOTIDE SEQUENCE</scope>
    <source>
        <strain evidence="6">Vvax</strain>
    </source>
</reference>
<dbReference type="PANTHER" id="PTHR36307">
    <property type="entry name" value="FLAGELLA BASAL BODY P-RING FORMATION PROTEIN FLGA"/>
    <property type="match status" value="1"/>
</dbReference>